<evidence type="ECO:0000313" key="3">
    <source>
        <dbReference type="Proteomes" id="UP001461498"/>
    </source>
</evidence>
<keyword evidence="3" id="KW-1185">Reference proteome</keyword>
<gene>
    <name evidence="2" type="ORF">O3M35_010223</name>
</gene>
<dbReference type="Proteomes" id="UP001461498">
    <property type="component" value="Unassembled WGS sequence"/>
</dbReference>
<feature type="transmembrane region" description="Helical" evidence="1">
    <location>
        <begin position="74"/>
        <end position="92"/>
    </location>
</feature>
<comment type="caution">
    <text evidence="2">The sequence shown here is derived from an EMBL/GenBank/DDBJ whole genome shotgun (WGS) entry which is preliminary data.</text>
</comment>
<protein>
    <recommendedName>
        <fullName evidence="4">Secreted protein</fullName>
    </recommendedName>
</protein>
<keyword evidence="1" id="KW-0472">Membrane</keyword>
<evidence type="ECO:0008006" key="4">
    <source>
        <dbReference type="Google" id="ProtNLM"/>
    </source>
</evidence>
<organism evidence="2 3">
    <name type="scientific">Rhynocoris fuscipes</name>
    <dbReference type="NCBI Taxonomy" id="488301"/>
    <lineage>
        <taxon>Eukaryota</taxon>
        <taxon>Metazoa</taxon>
        <taxon>Ecdysozoa</taxon>
        <taxon>Arthropoda</taxon>
        <taxon>Hexapoda</taxon>
        <taxon>Insecta</taxon>
        <taxon>Pterygota</taxon>
        <taxon>Neoptera</taxon>
        <taxon>Paraneoptera</taxon>
        <taxon>Hemiptera</taxon>
        <taxon>Heteroptera</taxon>
        <taxon>Panheteroptera</taxon>
        <taxon>Cimicomorpha</taxon>
        <taxon>Reduviidae</taxon>
        <taxon>Harpactorinae</taxon>
        <taxon>Harpactorini</taxon>
        <taxon>Rhynocoris</taxon>
    </lineage>
</organism>
<accession>A0AAW1CY36</accession>
<proteinExistence type="predicted"/>
<evidence type="ECO:0000256" key="1">
    <source>
        <dbReference type="SAM" id="Phobius"/>
    </source>
</evidence>
<reference evidence="2 3" key="1">
    <citation type="submission" date="2022-12" db="EMBL/GenBank/DDBJ databases">
        <title>Chromosome-level genome assembly of true bugs.</title>
        <authorList>
            <person name="Ma L."/>
            <person name="Li H."/>
        </authorList>
    </citation>
    <scope>NUCLEOTIDE SEQUENCE [LARGE SCALE GENOMIC DNA]</scope>
    <source>
        <strain evidence="2">Lab_2022b</strain>
    </source>
</reference>
<evidence type="ECO:0000313" key="2">
    <source>
        <dbReference type="EMBL" id="KAK9503721.1"/>
    </source>
</evidence>
<name>A0AAW1CY36_9HEMI</name>
<keyword evidence="1" id="KW-1133">Transmembrane helix</keyword>
<sequence>MCVCVCVCVKLWSISQKLFQIFCCNFLHSVQLQDAQIILKFQINRTNSVANTTAQSFEFCVHHISRTAVGSLKFFSYSILMLLNLDLISFWATSDKHGCHFT</sequence>
<dbReference type="AlphaFoldDB" id="A0AAW1CY36"/>
<keyword evidence="1" id="KW-0812">Transmembrane</keyword>
<dbReference type="EMBL" id="JAPXFL010000007">
    <property type="protein sequence ID" value="KAK9503721.1"/>
    <property type="molecule type" value="Genomic_DNA"/>
</dbReference>